<dbReference type="Proteomes" id="UP001107558">
    <property type="component" value="Chromosome 3"/>
</dbReference>
<proteinExistence type="predicted"/>
<dbReference type="Gene3D" id="3.30.710.10">
    <property type="entry name" value="Potassium Channel Kv1.1, Chain A"/>
    <property type="match status" value="1"/>
</dbReference>
<protein>
    <recommendedName>
        <fullName evidence="1">BTB domain-containing protein</fullName>
    </recommendedName>
</protein>
<dbReference type="OrthoDB" id="2013775at2759"/>
<gene>
    <name evidence="2" type="ORF">PVAND_000918</name>
</gene>
<dbReference type="PROSITE" id="PS50097">
    <property type="entry name" value="BTB"/>
    <property type="match status" value="1"/>
</dbReference>
<evidence type="ECO:0000313" key="2">
    <source>
        <dbReference type="EMBL" id="KAG5670670.1"/>
    </source>
</evidence>
<dbReference type="CDD" id="cd18186">
    <property type="entry name" value="BTB_POZ_ZBTB_KLHL-like"/>
    <property type="match status" value="1"/>
</dbReference>
<dbReference type="InterPro" id="IPR032675">
    <property type="entry name" value="LRR_dom_sf"/>
</dbReference>
<dbReference type="SUPFAM" id="SSF52058">
    <property type="entry name" value="L domain-like"/>
    <property type="match status" value="1"/>
</dbReference>
<dbReference type="InterPro" id="IPR011333">
    <property type="entry name" value="SKP1/BTB/POZ_sf"/>
</dbReference>
<feature type="domain" description="BTB" evidence="1">
    <location>
        <begin position="218"/>
        <end position="282"/>
    </location>
</feature>
<evidence type="ECO:0000313" key="3">
    <source>
        <dbReference type="Proteomes" id="UP001107558"/>
    </source>
</evidence>
<evidence type="ECO:0000259" key="1">
    <source>
        <dbReference type="PROSITE" id="PS50097"/>
    </source>
</evidence>
<accession>A0A9J6BMN7</accession>
<name>A0A9J6BMN7_POLVA</name>
<dbReference type="InterPro" id="IPR000210">
    <property type="entry name" value="BTB/POZ_dom"/>
</dbReference>
<comment type="caution">
    <text evidence="2">The sequence shown here is derived from an EMBL/GenBank/DDBJ whole genome shotgun (WGS) entry which is preliminary data.</text>
</comment>
<sequence>MSHNIQCEFEVLNWKLSYFTYTCCIQNKIIDENEKIERIYGVHLNKKTYQDVILVYFNDCKISKVPQGLTTIFPNMQGIVINNSNLTYIEREDLKEYNKLKMLYIENNKIQIFSENLLVDMKLLELFSMRGNKISYIEPDFLDGLDKLKYANFKDCGYINLVYDSIDPHMSDVSLQELKKLLSKKFQQSLWKRFSERQRAKTELFNHLKEAIDKNNLKDFKLIVDKEVFKIHKLVLAARSPVFAEMIENNPDAESLNLVDISPATFREIYNFMYTNEFRKSEEVNLVNLLIASEKLKIKRLANFAANALLYQITHENAFDLMVLGTKYGYEDLKKMSFEKIKEIFDGEEIDEGLVDNPEKLKKLIYLKNEEIRYINDLKQKFKNIMNEN</sequence>
<keyword evidence="3" id="KW-1185">Reference proteome</keyword>
<organism evidence="2 3">
    <name type="scientific">Polypedilum vanderplanki</name>
    <name type="common">Sleeping chironomid midge</name>
    <dbReference type="NCBI Taxonomy" id="319348"/>
    <lineage>
        <taxon>Eukaryota</taxon>
        <taxon>Metazoa</taxon>
        <taxon>Ecdysozoa</taxon>
        <taxon>Arthropoda</taxon>
        <taxon>Hexapoda</taxon>
        <taxon>Insecta</taxon>
        <taxon>Pterygota</taxon>
        <taxon>Neoptera</taxon>
        <taxon>Endopterygota</taxon>
        <taxon>Diptera</taxon>
        <taxon>Nematocera</taxon>
        <taxon>Chironomoidea</taxon>
        <taxon>Chironomidae</taxon>
        <taxon>Chironominae</taxon>
        <taxon>Polypedilum</taxon>
        <taxon>Polypedilum</taxon>
    </lineage>
</organism>
<dbReference type="Pfam" id="PF13855">
    <property type="entry name" value="LRR_8"/>
    <property type="match status" value="1"/>
</dbReference>
<dbReference type="EMBL" id="JADBJN010000003">
    <property type="protein sequence ID" value="KAG5670670.1"/>
    <property type="molecule type" value="Genomic_DNA"/>
</dbReference>
<dbReference type="Gene3D" id="3.80.10.10">
    <property type="entry name" value="Ribonuclease Inhibitor"/>
    <property type="match status" value="1"/>
</dbReference>
<dbReference type="Pfam" id="PF00651">
    <property type="entry name" value="BTB"/>
    <property type="match status" value="1"/>
</dbReference>
<reference evidence="2" key="1">
    <citation type="submission" date="2021-03" db="EMBL/GenBank/DDBJ databases">
        <title>Chromosome level genome of the anhydrobiotic midge Polypedilum vanderplanki.</title>
        <authorList>
            <person name="Yoshida Y."/>
            <person name="Kikawada T."/>
            <person name="Gusev O."/>
        </authorList>
    </citation>
    <scope>NUCLEOTIDE SEQUENCE</scope>
    <source>
        <strain evidence="2">NIAS01</strain>
        <tissue evidence="2">Whole body or cell culture</tissue>
    </source>
</reference>
<dbReference type="AlphaFoldDB" id="A0A9J6BMN7"/>
<dbReference type="InterPro" id="IPR001611">
    <property type="entry name" value="Leu-rich_rpt"/>
</dbReference>
<dbReference type="SUPFAM" id="SSF54695">
    <property type="entry name" value="POZ domain"/>
    <property type="match status" value="1"/>
</dbReference>
<dbReference type="PANTHER" id="PTHR24413">
    <property type="entry name" value="SPECKLE-TYPE POZ PROTEIN"/>
    <property type="match status" value="1"/>
</dbReference>
<dbReference type="SMART" id="SM00225">
    <property type="entry name" value="BTB"/>
    <property type="match status" value="1"/>
</dbReference>